<dbReference type="AlphaFoldDB" id="A0A7Y9W786"/>
<comment type="caution">
    <text evidence="3">The sequence shown here is derived from an EMBL/GenBank/DDBJ whole genome shotgun (WGS) entry which is preliminary data.</text>
</comment>
<protein>
    <recommendedName>
        <fullName evidence="2">SnoaL-like domain-containing protein</fullName>
    </recommendedName>
</protein>
<name>A0A7Y9W786_9BURK</name>
<dbReference type="Pfam" id="PF12680">
    <property type="entry name" value="SnoaL_2"/>
    <property type="match status" value="1"/>
</dbReference>
<sequence>MTQAEQYLSPTEEQLSNARIAVQRFAAEWQNPVADNLRSLMHEDTRNLIPPMTEPADREGVVEHFRQVLTQLPDLKVDVLQWAPTGDAVMIEWQASATVAGPAAELAGRRPFQPARRPDVQGAGVLGHATCRRAGGRSGQARSAERLGRLRRHRVE</sequence>
<dbReference type="InterPro" id="IPR032710">
    <property type="entry name" value="NTF2-like_dom_sf"/>
</dbReference>
<evidence type="ECO:0000313" key="4">
    <source>
        <dbReference type="Proteomes" id="UP000572540"/>
    </source>
</evidence>
<proteinExistence type="predicted"/>
<evidence type="ECO:0000313" key="3">
    <source>
        <dbReference type="EMBL" id="NYH15242.1"/>
    </source>
</evidence>
<dbReference type="RefSeq" id="WP_179759341.1">
    <property type="nucleotide sequence ID" value="NZ_JACCAU010000001.1"/>
</dbReference>
<organism evidence="3 4">
    <name type="scientific">Paraburkholderia bryophila</name>
    <dbReference type="NCBI Taxonomy" id="420952"/>
    <lineage>
        <taxon>Bacteria</taxon>
        <taxon>Pseudomonadati</taxon>
        <taxon>Pseudomonadota</taxon>
        <taxon>Betaproteobacteria</taxon>
        <taxon>Burkholderiales</taxon>
        <taxon>Burkholderiaceae</taxon>
        <taxon>Paraburkholderia</taxon>
    </lineage>
</organism>
<dbReference type="Proteomes" id="UP000572540">
    <property type="component" value="Unassembled WGS sequence"/>
</dbReference>
<dbReference type="EMBL" id="JACCAU010000001">
    <property type="protein sequence ID" value="NYH15242.1"/>
    <property type="molecule type" value="Genomic_DNA"/>
</dbReference>
<dbReference type="SUPFAM" id="SSF54427">
    <property type="entry name" value="NTF2-like"/>
    <property type="match status" value="1"/>
</dbReference>
<reference evidence="3 4" key="1">
    <citation type="submission" date="2020-07" db="EMBL/GenBank/DDBJ databases">
        <title>Exploring microbial biodiversity for novel pathways involved in the catabolism of aromatic compounds derived from lignin.</title>
        <authorList>
            <person name="Elkins J."/>
        </authorList>
    </citation>
    <scope>NUCLEOTIDE SEQUENCE [LARGE SCALE GENOMIC DNA]</scope>
    <source>
        <strain evidence="3 4">H2C3B</strain>
    </source>
</reference>
<feature type="domain" description="SnoaL-like" evidence="2">
    <location>
        <begin position="22"/>
        <end position="111"/>
    </location>
</feature>
<dbReference type="Gene3D" id="3.10.450.50">
    <property type="match status" value="1"/>
</dbReference>
<evidence type="ECO:0000256" key="1">
    <source>
        <dbReference type="SAM" id="MobiDB-lite"/>
    </source>
</evidence>
<feature type="region of interest" description="Disordered" evidence="1">
    <location>
        <begin position="130"/>
        <end position="156"/>
    </location>
</feature>
<gene>
    <name evidence="3" type="ORF">GGD41_002470</name>
</gene>
<evidence type="ECO:0000259" key="2">
    <source>
        <dbReference type="Pfam" id="PF12680"/>
    </source>
</evidence>
<accession>A0A7Y9W786</accession>
<dbReference type="InterPro" id="IPR037401">
    <property type="entry name" value="SnoaL-like"/>
</dbReference>